<dbReference type="EMBL" id="JASAOG010000002">
    <property type="protein sequence ID" value="KAK0069820.1"/>
    <property type="molecule type" value="Genomic_DNA"/>
</dbReference>
<sequence>MKLAKLEEEKYIMLKKSEISEKLKTVQKDKRKELDVLEIETETKKLVQTIVNKVEYLRNLDQPSESWQRELSAQIMQQFEKFSLRRQEQDDFFLQQSQKTIKILRAKLNEFEKTISSLDHIVKEQNTKLKSCAEMKKLCEKEKDLLKKSNMILSKEKAFYMENERRKVEDKLKIADQLKNITMIKERQSNEEAEKLRMKLLDITKKFIDAKRKLANIEEERQRNETRINIGKNVYHYLFTHWKP</sequence>
<evidence type="ECO:0000256" key="1">
    <source>
        <dbReference type="SAM" id="Coils"/>
    </source>
</evidence>
<feature type="coiled-coil region" evidence="1">
    <location>
        <begin position="161"/>
        <end position="227"/>
    </location>
</feature>
<proteinExistence type="predicted"/>
<organism evidence="2 3">
    <name type="scientific">Biomphalaria pfeifferi</name>
    <name type="common">Bloodfluke planorb</name>
    <name type="synonym">Freshwater snail</name>
    <dbReference type="NCBI Taxonomy" id="112525"/>
    <lineage>
        <taxon>Eukaryota</taxon>
        <taxon>Metazoa</taxon>
        <taxon>Spiralia</taxon>
        <taxon>Lophotrochozoa</taxon>
        <taxon>Mollusca</taxon>
        <taxon>Gastropoda</taxon>
        <taxon>Heterobranchia</taxon>
        <taxon>Euthyneura</taxon>
        <taxon>Panpulmonata</taxon>
        <taxon>Hygrophila</taxon>
        <taxon>Lymnaeoidea</taxon>
        <taxon>Planorbidae</taxon>
        <taxon>Biomphalaria</taxon>
    </lineage>
</organism>
<dbReference type="AlphaFoldDB" id="A0AAD8CBB2"/>
<gene>
    <name evidence="2" type="ORF">Bpfe_000997</name>
</gene>
<protein>
    <submittedName>
        <fullName evidence="2">Uncharacterized protein</fullName>
    </submittedName>
</protein>
<dbReference type="Proteomes" id="UP001233172">
    <property type="component" value="Unassembled WGS sequence"/>
</dbReference>
<comment type="caution">
    <text evidence="2">The sequence shown here is derived from an EMBL/GenBank/DDBJ whole genome shotgun (WGS) entry which is preliminary data.</text>
</comment>
<reference evidence="2" key="2">
    <citation type="submission" date="2023-04" db="EMBL/GenBank/DDBJ databases">
        <authorList>
            <person name="Bu L."/>
            <person name="Lu L."/>
            <person name="Laidemitt M.R."/>
            <person name="Zhang S.M."/>
            <person name="Mutuku M."/>
            <person name="Mkoji G."/>
            <person name="Steinauer M."/>
            <person name="Loker E.S."/>
        </authorList>
    </citation>
    <scope>NUCLEOTIDE SEQUENCE</scope>
    <source>
        <strain evidence="2">KasaAsao</strain>
        <tissue evidence="2">Whole Snail</tissue>
    </source>
</reference>
<keyword evidence="1" id="KW-0175">Coiled coil</keyword>
<evidence type="ECO:0000313" key="2">
    <source>
        <dbReference type="EMBL" id="KAK0069820.1"/>
    </source>
</evidence>
<keyword evidence="3" id="KW-1185">Reference proteome</keyword>
<evidence type="ECO:0000313" key="3">
    <source>
        <dbReference type="Proteomes" id="UP001233172"/>
    </source>
</evidence>
<accession>A0AAD8CBB2</accession>
<reference evidence="2" key="1">
    <citation type="journal article" date="2023" name="PLoS Negl. Trop. Dis.">
        <title>A genome sequence for Biomphalaria pfeifferi, the major vector snail for the human-infecting parasite Schistosoma mansoni.</title>
        <authorList>
            <person name="Bu L."/>
            <person name="Lu L."/>
            <person name="Laidemitt M.R."/>
            <person name="Zhang S.M."/>
            <person name="Mutuku M."/>
            <person name="Mkoji G."/>
            <person name="Steinauer M."/>
            <person name="Loker E.S."/>
        </authorList>
    </citation>
    <scope>NUCLEOTIDE SEQUENCE</scope>
    <source>
        <strain evidence="2">KasaAsao</strain>
    </source>
</reference>
<name>A0AAD8CBB2_BIOPF</name>